<accession>A0A8C3GT58</accession>
<reference evidence="1" key="2">
    <citation type="submission" date="2025-08" db="UniProtKB">
        <authorList>
            <consortium name="Ensembl"/>
        </authorList>
    </citation>
    <scope>IDENTIFICATION</scope>
</reference>
<proteinExistence type="predicted"/>
<evidence type="ECO:0000313" key="1">
    <source>
        <dbReference type="Ensembl" id="ENSCMUP00000003803.1"/>
    </source>
</evidence>
<dbReference type="Proteomes" id="UP000694553">
    <property type="component" value="Unassembled WGS sequence"/>
</dbReference>
<name>A0A8C3GT58_CORMO</name>
<evidence type="ECO:0000313" key="2">
    <source>
        <dbReference type="Proteomes" id="UP000694553"/>
    </source>
</evidence>
<dbReference type="AlphaFoldDB" id="A0A8C3GT58"/>
<dbReference type="Ensembl" id="ENSCMUT00000004118.2">
    <property type="protein sequence ID" value="ENSCMUP00000003803.1"/>
    <property type="gene ID" value="ENSCMUG00000002582.2"/>
</dbReference>
<sequence>RASGVVPAAAAGGFAAAALGGKPGTKTVFVKLRYQRSALRAKVCGCTVYLGRCSFPYSRSFSSTVAAACTRCLKRCRRRDLAALLLAVTDATTAGAAGAGSGGALRVTCLEGADRPCGAALRDFCACAIAVARRLQRGNYRSQDAQREAARKCRAWRQEPRPAPVGARSCGGCVAVGATEPIGVEKTPEIIESSL</sequence>
<organism evidence="1 2">
    <name type="scientific">Corvus moneduloides</name>
    <name type="common">New Caledonian crow</name>
    <dbReference type="NCBI Taxonomy" id="1196302"/>
    <lineage>
        <taxon>Eukaryota</taxon>
        <taxon>Metazoa</taxon>
        <taxon>Chordata</taxon>
        <taxon>Craniata</taxon>
        <taxon>Vertebrata</taxon>
        <taxon>Euteleostomi</taxon>
        <taxon>Archelosauria</taxon>
        <taxon>Archosauria</taxon>
        <taxon>Dinosauria</taxon>
        <taxon>Saurischia</taxon>
        <taxon>Theropoda</taxon>
        <taxon>Coelurosauria</taxon>
        <taxon>Aves</taxon>
        <taxon>Neognathae</taxon>
        <taxon>Neoaves</taxon>
        <taxon>Telluraves</taxon>
        <taxon>Australaves</taxon>
        <taxon>Passeriformes</taxon>
        <taxon>Corvoidea</taxon>
        <taxon>Corvidae</taxon>
        <taxon>Corvus</taxon>
    </lineage>
</organism>
<reference evidence="2" key="1">
    <citation type="submission" date="2019-10" db="EMBL/GenBank/DDBJ databases">
        <title>Corvus moneduloides (New Caledonian crow) genome, bCorMon1, primary haplotype.</title>
        <authorList>
            <person name="Rutz C."/>
            <person name="Fungtammasan C."/>
            <person name="Mountcastle J."/>
            <person name="Formenti G."/>
            <person name="Chow W."/>
            <person name="Howe K."/>
            <person name="Steele M.P."/>
            <person name="Fernandes J."/>
            <person name="Gilbert M.T.P."/>
            <person name="Fedrigo O."/>
            <person name="Jarvis E.D."/>
            <person name="Gemmell N."/>
        </authorList>
    </citation>
    <scope>NUCLEOTIDE SEQUENCE [LARGE SCALE GENOMIC DNA]</scope>
</reference>
<reference evidence="1" key="3">
    <citation type="submission" date="2025-09" db="UniProtKB">
        <authorList>
            <consortium name="Ensembl"/>
        </authorList>
    </citation>
    <scope>IDENTIFICATION</scope>
</reference>
<protein>
    <submittedName>
        <fullName evidence="1">Uncharacterized protein</fullName>
    </submittedName>
</protein>
<keyword evidence="2" id="KW-1185">Reference proteome</keyword>